<feature type="region of interest" description="Disordered" evidence="1">
    <location>
        <begin position="51"/>
        <end position="75"/>
    </location>
</feature>
<dbReference type="KEGG" id="cpsk:Q0N40_04955"/>
<evidence type="ECO:0008006" key="4">
    <source>
        <dbReference type="Google" id="ProtNLM"/>
    </source>
</evidence>
<dbReference type="RefSeq" id="WP_204088460.1">
    <property type="nucleotide sequence ID" value="NZ_CP137757.1"/>
</dbReference>
<dbReference type="EMBL" id="CP137757">
    <property type="protein sequence ID" value="WPF25875.1"/>
    <property type="molecule type" value="Genomic_DNA"/>
</dbReference>
<evidence type="ECO:0000256" key="1">
    <source>
        <dbReference type="SAM" id="MobiDB-lite"/>
    </source>
</evidence>
<accession>A0AAU0Q227</accession>
<organism evidence="2 3">
    <name type="scientific">Corynebacterium pseudokroppenstedtii</name>
    <dbReference type="NCBI Taxonomy" id="2804917"/>
    <lineage>
        <taxon>Bacteria</taxon>
        <taxon>Bacillati</taxon>
        <taxon>Actinomycetota</taxon>
        <taxon>Actinomycetes</taxon>
        <taxon>Mycobacteriales</taxon>
        <taxon>Corynebacteriaceae</taxon>
        <taxon>Corynebacterium</taxon>
    </lineage>
</organism>
<dbReference type="Proteomes" id="UP001174314">
    <property type="component" value="Chromosome"/>
</dbReference>
<name>A0AAU0Q227_9CORY</name>
<protein>
    <recommendedName>
        <fullName evidence="4">DUF3558 domain-containing protein</fullName>
    </recommendedName>
</protein>
<evidence type="ECO:0000313" key="2">
    <source>
        <dbReference type="EMBL" id="WPF25875.1"/>
    </source>
</evidence>
<gene>
    <name evidence="2" type="ORF">Q0N40_04955</name>
</gene>
<dbReference type="AlphaFoldDB" id="A0AAU0Q227"/>
<sequence>MPAASLPPYNQCKKRLAELICIAAAVWMLAGCHTTTNKSSEINSGLSETTVSSSAMTHPPISSQSPVGKYGSKKNNDEVPLWERPEILAKYPVKATKNTDGSYDYSDPRFENADLCEDAPPGYWESRGFIKKSSDKDEFLHFNDCLLKRVYETQPLLINFGTDRRSRKEVPGKRVENENPTTFTRWGSVVGDPHCVVYTETKLGRVAVQAIDETRTLSQKELCELVQEMNGRLT</sequence>
<proteinExistence type="predicted"/>
<evidence type="ECO:0000313" key="3">
    <source>
        <dbReference type="Proteomes" id="UP001174314"/>
    </source>
</evidence>
<reference evidence="2 3" key="1">
    <citation type="submission" date="2023-10" db="EMBL/GenBank/DDBJ databases">
        <title>complete genome sequence of Corynebacterium pseudokroppenstedtii P15-C1.</title>
        <authorList>
            <person name="Bruggemann H."/>
            <person name="Poehlein A."/>
        </authorList>
    </citation>
    <scope>NUCLEOTIDE SEQUENCE [LARGE SCALE GENOMIC DNA]</scope>
    <source>
        <strain evidence="2 3">P15_C1</strain>
    </source>
</reference>
<keyword evidence="3" id="KW-1185">Reference proteome</keyword>
<feature type="compositionally biased region" description="Polar residues" evidence="1">
    <location>
        <begin position="51"/>
        <end position="66"/>
    </location>
</feature>